<keyword evidence="6" id="KW-0902">Two-component regulatory system</keyword>
<sequence>MQHIELFRHARLHVDLQKALNGVISRIRKSLDLDNIFKITVTEVRQLLKTDRVGVFRFEPSLDWEGEFIYEDVRSQWCSALSIKLRDTCFAAEFAGLYREGRIRAISDIYEAGVDNCHIQILERFQVRANVVAPLMKGDDLWGLLCIHNCSSPRDWEDFEIEFVQQIAEHLGVALQQADYLEQVKAQSAQLAQAIERERTARWQKNIAITVEKIRQSLDLETIFRTTTSELRQLLNVDRVAIYRFNADWSGEFVSESVADDWNCLIQEQSQLSELLADISECSVKIFAKPPMVDTYLQDTAGGSFAKGELFRICNDIYKAGFKECYIKSLELFQARAYIIVAIYHSQKLWGLLAVYQNSGPREWHSEEVYFLNQVSTQLGVALQQAEYLQQLKHQAAELSKAAERQRALKTTVEKIRQTLDIDTIFKATTKEVRQLLDVERVAIYRFYLDGSGEFVADSIVDGWMPATKPQPVTERLLLQTTKAGKYPRNEVFVPISQGEKLWGLLVAYQNSQPRYWQDEELSLLAQVGVQLGVALQQAEALIQVQEQAEQLAQAAERERKAAQRERALATTVEKIRQTLDINTIFANSTQESQRLLEVDRVAIYRFYPDWSGEFVAESVAPAWKPVREIIPVIADRFLQDNQGGEYAKGKILVVNDIYSTNYSVCHISLIEQMQARAYMVVPIFQGEKLWGLLGAYQNTGPRDWQQDEIDLLRQVSTQLGVGIQQAELLEQTQQQKEELSQTIKELQRAQTQLIHSEKMAGLGQLVAGVAHEINNPINFIHGNIAHIDNYVCDLLNLLNLYRSAYPHPESHIQEQASAIDLNHLIEDLPKITDSMKIGTGRIFSLVQSLRTFSRLDEEGMKAFNIHDGIDSTLLILQHRLKPSLNAPEIEIFKEYGNLPLVECNGAQLNQVFTNILSNAMDAIEAMLVATNNRKPKQPKITIRTEVIDGDSMLIRIVDNGYGIPDELQSRIFEPFFTTKEIGKGTGLGLSISYQIVVEKHGGQFRCFSEPDKGSEFWIVIPINRSNNNSNN</sequence>
<dbReference type="EMBL" id="LMTZ01000016">
    <property type="protein sequence ID" value="KST69657.1"/>
    <property type="molecule type" value="Genomic_DNA"/>
</dbReference>
<feature type="domain" description="Phytochrome chromophore attachment site" evidence="8">
    <location>
        <begin position="581"/>
        <end position="719"/>
    </location>
</feature>
<evidence type="ECO:0000313" key="11">
    <source>
        <dbReference type="Proteomes" id="UP000053372"/>
    </source>
</evidence>
<comment type="catalytic activity">
    <reaction evidence="1">
        <text>ATP + protein L-histidine = ADP + protein N-phospho-L-histidine.</text>
        <dbReference type="EC" id="2.7.13.3"/>
    </reaction>
</comment>
<accession>A0A0V7ZYN3</accession>
<dbReference type="Pfam" id="PF01590">
    <property type="entry name" value="GAF"/>
    <property type="match status" value="4"/>
</dbReference>
<dbReference type="AlphaFoldDB" id="A0A0V7ZYN3"/>
<organism evidence="10 11">
    <name type="scientific">Mastigocoleus testarum BC008</name>
    <dbReference type="NCBI Taxonomy" id="371196"/>
    <lineage>
        <taxon>Bacteria</taxon>
        <taxon>Bacillati</taxon>
        <taxon>Cyanobacteriota</taxon>
        <taxon>Cyanophyceae</taxon>
        <taxon>Nostocales</taxon>
        <taxon>Hapalosiphonaceae</taxon>
        <taxon>Mastigocoleus</taxon>
    </lineage>
</organism>
<dbReference type="Gene3D" id="1.10.287.130">
    <property type="match status" value="1"/>
</dbReference>
<keyword evidence="7" id="KW-0175">Coiled coil</keyword>
<feature type="coiled-coil region" evidence="7">
    <location>
        <begin position="536"/>
        <end position="573"/>
    </location>
</feature>
<evidence type="ECO:0000256" key="4">
    <source>
        <dbReference type="ARBA" id="ARBA00022553"/>
    </source>
</evidence>
<dbReference type="PRINTS" id="PR00344">
    <property type="entry name" value="BCTRLSENSOR"/>
</dbReference>
<keyword evidence="11" id="KW-1185">Reference proteome</keyword>
<gene>
    <name evidence="10" type="ORF">BC008_04915</name>
</gene>
<dbReference type="SMART" id="SM00387">
    <property type="entry name" value="HATPase_c"/>
    <property type="match status" value="1"/>
</dbReference>
<dbReference type="SMART" id="SM00388">
    <property type="entry name" value="HisKA"/>
    <property type="match status" value="1"/>
</dbReference>
<dbReference type="InterPro" id="IPR036097">
    <property type="entry name" value="HisK_dim/P_sf"/>
</dbReference>
<dbReference type="EC" id="2.7.13.3" evidence="3"/>
<evidence type="ECO:0000256" key="2">
    <source>
        <dbReference type="ARBA" id="ARBA00006402"/>
    </source>
</evidence>
<dbReference type="GO" id="GO:0000155">
    <property type="term" value="F:phosphorelay sensor kinase activity"/>
    <property type="evidence" value="ECO:0007669"/>
    <property type="project" value="InterPro"/>
</dbReference>
<dbReference type="SMART" id="SM00065">
    <property type="entry name" value="GAF"/>
    <property type="match status" value="4"/>
</dbReference>
<dbReference type="CDD" id="cd00082">
    <property type="entry name" value="HisKA"/>
    <property type="match status" value="1"/>
</dbReference>
<dbReference type="Pfam" id="PF02518">
    <property type="entry name" value="HATPase_c"/>
    <property type="match status" value="1"/>
</dbReference>
<comment type="similarity">
    <text evidence="2">In the N-terminal section; belongs to the phytochrome family.</text>
</comment>
<feature type="domain" description="Phytochrome chromophore attachment site" evidence="8">
    <location>
        <begin position="32"/>
        <end position="170"/>
    </location>
</feature>
<evidence type="ECO:0000256" key="3">
    <source>
        <dbReference type="ARBA" id="ARBA00012438"/>
    </source>
</evidence>
<feature type="domain" description="Histidine kinase" evidence="9">
    <location>
        <begin position="769"/>
        <end position="1025"/>
    </location>
</feature>
<protein>
    <recommendedName>
        <fullName evidence="3">histidine kinase</fullName>
        <ecNumber evidence="3">2.7.13.3</ecNumber>
    </recommendedName>
</protein>
<evidence type="ECO:0000256" key="5">
    <source>
        <dbReference type="ARBA" id="ARBA00022777"/>
    </source>
</evidence>
<dbReference type="Gene3D" id="3.30.565.10">
    <property type="entry name" value="Histidine kinase-like ATPase, C-terminal domain"/>
    <property type="match status" value="1"/>
</dbReference>
<evidence type="ECO:0000259" key="8">
    <source>
        <dbReference type="PROSITE" id="PS50046"/>
    </source>
</evidence>
<feature type="coiled-coil region" evidence="7">
    <location>
        <begin position="726"/>
        <end position="757"/>
    </location>
</feature>
<dbReference type="InterPro" id="IPR029016">
    <property type="entry name" value="GAF-like_dom_sf"/>
</dbReference>
<dbReference type="SUPFAM" id="SSF55874">
    <property type="entry name" value="ATPase domain of HSP90 chaperone/DNA topoisomerase II/histidine kinase"/>
    <property type="match status" value="1"/>
</dbReference>
<dbReference type="SUPFAM" id="SSF47384">
    <property type="entry name" value="Homodimeric domain of signal transducing histidine kinase"/>
    <property type="match status" value="1"/>
</dbReference>
<dbReference type="InterPro" id="IPR016132">
    <property type="entry name" value="Phyto_chromo_attachment"/>
</dbReference>
<reference evidence="10 11" key="1">
    <citation type="journal article" date="2015" name="Genome Announc.">
        <title>Draft Genome of the Euendolithic (true boring) Cyanobacterium Mastigocoleus testarum strain BC008.</title>
        <authorList>
            <person name="Guida B.S."/>
            <person name="Garcia-Pichel F."/>
        </authorList>
    </citation>
    <scope>NUCLEOTIDE SEQUENCE [LARGE SCALE GENOMIC DNA]</scope>
    <source>
        <strain evidence="10 11">BC008</strain>
    </source>
</reference>
<dbReference type="PANTHER" id="PTHR43065:SF50">
    <property type="entry name" value="HISTIDINE KINASE"/>
    <property type="match status" value="1"/>
</dbReference>
<dbReference type="PROSITE" id="PS50109">
    <property type="entry name" value="HIS_KIN"/>
    <property type="match status" value="1"/>
</dbReference>
<dbReference type="InterPro" id="IPR036890">
    <property type="entry name" value="HATPase_C_sf"/>
</dbReference>
<proteinExistence type="inferred from homology"/>
<dbReference type="SUPFAM" id="SSF55781">
    <property type="entry name" value="GAF domain-like"/>
    <property type="match status" value="4"/>
</dbReference>
<evidence type="ECO:0000259" key="9">
    <source>
        <dbReference type="PROSITE" id="PS50109"/>
    </source>
</evidence>
<dbReference type="InterPro" id="IPR005467">
    <property type="entry name" value="His_kinase_dom"/>
</dbReference>
<dbReference type="PANTHER" id="PTHR43065">
    <property type="entry name" value="SENSOR HISTIDINE KINASE"/>
    <property type="match status" value="1"/>
</dbReference>
<dbReference type="InterPro" id="IPR003018">
    <property type="entry name" value="GAF"/>
</dbReference>
<evidence type="ECO:0000256" key="6">
    <source>
        <dbReference type="ARBA" id="ARBA00023012"/>
    </source>
</evidence>
<evidence type="ECO:0000313" key="10">
    <source>
        <dbReference type="EMBL" id="KST69657.1"/>
    </source>
</evidence>
<comment type="caution">
    <text evidence="10">The sequence shown here is derived from an EMBL/GenBank/DDBJ whole genome shotgun (WGS) entry which is preliminary data.</text>
</comment>
<dbReference type="InterPro" id="IPR003661">
    <property type="entry name" value="HisK_dim/P_dom"/>
</dbReference>
<dbReference type="Gene3D" id="3.30.450.40">
    <property type="match status" value="5"/>
</dbReference>
<keyword evidence="5" id="KW-0808">Transferase</keyword>
<dbReference type="Proteomes" id="UP000053372">
    <property type="component" value="Unassembled WGS sequence"/>
</dbReference>
<feature type="domain" description="Phytochrome chromophore attachment site" evidence="8">
    <location>
        <begin position="219"/>
        <end position="378"/>
    </location>
</feature>
<evidence type="ECO:0000256" key="1">
    <source>
        <dbReference type="ARBA" id="ARBA00000085"/>
    </source>
</evidence>
<dbReference type="PROSITE" id="PS50046">
    <property type="entry name" value="PHYTOCHROME_2"/>
    <property type="match status" value="4"/>
</dbReference>
<dbReference type="InterPro" id="IPR004358">
    <property type="entry name" value="Sig_transdc_His_kin-like_C"/>
</dbReference>
<dbReference type="InterPro" id="IPR003594">
    <property type="entry name" value="HATPase_dom"/>
</dbReference>
<keyword evidence="4" id="KW-0597">Phosphoprotein</keyword>
<name>A0A0V7ZYN3_9CYAN</name>
<evidence type="ECO:0000256" key="7">
    <source>
        <dbReference type="SAM" id="Coils"/>
    </source>
</evidence>
<keyword evidence="5" id="KW-0418">Kinase</keyword>
<feature type="domain" description="Phytochrome chromophore attachment site" evidence="8">
    <location>
        <begin position="421"/>
        <end position="495"/>
    </location>
</feature>